<accession>A0A2M9CFK0</accession>
<protein>
    <recommendedName>
        <fullName evidence="4">Secreted protein</fullName>
    </recommendedName>
</protein>
<dbReference type="EMBL" id="PGFF01000001">
    <property type="protein sequence ID" value="PJJ70693.1"/>
    <property type="molecule type" value="Genomic_DNA"/>
</dbReference>
<keyword evidence="3" id="KW-1185">Reference proteome</keyword>
<evidence type="ECO:0000313" key="3">
    <source>
        <dbReference type="Proteomes" id="UP000228758"/>
    </source>
</evidence>
<reference evidence="2 3" key="1">
    <citation type="submission" date="2017-11" db="EMBL/GenBank/DDBJ databases">
        <title>Genomic Encyclopedia of Archaeal and Bacterial Type Strains, Phase II (KMG-II): From Individual Species to Whole Genera.</title>
        <authorList>
            <person name="Goeker M."/>
        </authorList>
    </citation>
    <scope>NUCLEOTIDE SEQUENCE [LARGE SCALE GENOMIC DNA]</scope>
    <source>
        <strain evidence="2 3">DSM 27393</strain>
    </source>
</reference>
<organism evidence="2 3">
    <name type="scientific">Diaminobutyricimonas aerilata</name>
    <dbReference type="NCBI Taxonomy" id="1162967"/>
    <lineage>
        <taxon>Bacteria</taxon>
        <taxon>Bacillati</taxon>
        <taxon>Actinomycetota</taxon>
        <taxon>Actinomycetes</taxon>
        <taxon>Micrococcales</taxon>
        <taxon>Microbacteriaceae</taxon>
        <taxon>Diaminobutyricimonas</taxon>
    </lineage>
</organism>
<dbReference type="OrthoDB" id="5192834at2"/>
<feature type="signal peptide" evidence="1">
    <location>
        <begin position="1"/>
        <end position="27"/>
    </location>
</feature>
<dbReference type="Proteomes" id="UP000228758">
    <property type="component" value="Unassembled WGS sequence"/>
</dbReference>
<evidence type="ECO:0000313" key="2">
    <source>
        <dbReference type="EMBL" id="PJJ70693.1"/>
    </source>
</evidence>
<name>A0A2M9CFK0_9MICO</name>
<proteinExistence type="predicted"/>
<dbReference type="AlphaFoldDB" id="A0A2M9CFK0"/>
<comment type="caution">
    <text evidence="2">The sequence shown here is derived from an EMBL/GenBank/DDBJ whole genome shotgun (WGS) entry which is preliminary data.</text>
</comment>
<keyword evidence="1" id="KW-0732">Signal</keyword>
<evidence type="ECO:0008006" key="4">
    <source>
        <dbReference type="Google" id="ProtNLM"/>
    </source>
</evidence>
<sequence length="164" mass="17171">MRSPRTAVLAAVIGIAAALGTATPALAAPSAPATSAPATSRAEVIDVATRTGSTTATILVRYTCTGSAEQVHTWVSVKQAKSLTSDKRLMEEGTGYGGVAAAWSQSHGGSPICDGKQHYSLFSVDQEEAGYGTLKRGMAYIQFCLFDAYNTQIPVSDMEFGYLL</sequence>
<gene>
    <name evidence="2" type="ORF">CLV46_0215</name>
</gene>
<feature type="chain" id="PRO_5014631109" description="Secreted protein" evidence="1">
    <location>
        <begin position="28"/>
        <end position="164"/>
    </location>
</feature>
<dbReference type="RefSeq" id="WP_100363085.1">
    <property type="nucleotide sequence ID" value="NZ_PGFF01000001.1"/>
</dbReference>
<evidence type="ECO:0000256" key="1">
    <source>
        <dbReference type="SAM" id="SignalP"/>
    </source>
</evidence>